<sequence>MQGIDALKAAGCQAIYIDGSFCTDKEVPGDFDVCWDDSTVDLDFLLVSAPLMFEFGQARAAQKAAYLGEFFPCSGIAAPPTTLYLDFFQCDKNSGSAKGIVGLKL</sequence>
<keyword evidence="2" id="KW-1185">Reference proteome</keyword>
<gene>
    <name evidence="1" type="ORF">CDA63_18140</name>
</gene>
<dbReference type="Pfam" id="PF22014">
    <property type="entry name" value="DUF6932"/>
    <property type="match status" value="1"/>
</dbReference>
<evidence type="ECO:0000313" key="1">
    <source>
        <dbReference type="EMBL" id="OWP61664.1"/>
    </source>
</evidence>
<dbReference type="InterPro" id="IPR053860">
    <property type="entry name" value="DUF6932"/>
</dbReference>
<organism evidence="1 2">
    <name type="scientific">Hymenobacter amundsenii</name>
    <dbReference type="NCBI Taxonomy" id="2006685"/>
    <lineage>
        <taxon>Bacteria</taxon>
        <taxon>Pseudomonadati</taxon>
        <taxon>Bacteroidota</taxon>
        <taxon>Cytophagia</taxon>
        <taxon>Cytophagales</taxon>
        <taxon>Hymenobacteraceae</taxon>
        <taxon>Hymenobacter</taxon>
    </lineage>
</organism>
<dbReference type="EMBL" id="NIRR01000049">
    <property type="protein sequence ID" value="OWP61664.1"/>
    <property type="molecule type" value="Genomic_DNA"/>
</dbReference>
<reference evidence="1 2" key="1">
    <citation type="submission" date="2017-06" db="EMBL/GenBank/DDBJ databases">
        <title>Hymenobacter amundsenii sp. nov. isolated from regoliths in Antarctica.</title>
        <authorList>
            <person name="Sedlacek I."/>
            <person name="Kralova S."/>
            <person name="Pantucek R."/>
            <person name="Svec P."/>
            <person name="Holochova P."/>
            <person name="Stankova E."/>
            <person name="Vrbovska V."/>
            <person name="Busse H.-J."/>
        </authorList>
    </citation>
    <scope>NUCLEOTIDE SEQUENCE [LARGE SCALE GENOMIC DNA]</scope>
    <source>
        <strain evidence="1 2">CCM 8682</strain>
    </source>
</reference>
<dbReference type="Proteomes" id="UP000197277">
    <property type="component" value="Unassembled WGS sequence"/>
</dbReference>
<evidence type="ECO:0000313" key="2">
    <source>
        <dbReference type="Proteomes" id="UP000197277"/>
    </source>
</evidence>
<accession>A0A246FGL6</accession>
<dbReference type="AlphaFoldDB" id="A0A246FGL6"/>
<comment type="caution">
    <text evidence="1">The sequence shown here is derived from an EMBL/GenBank/DDBJ whole genome shotgun (WGS) entry which is preliminary data.</text>
</comment>
<proteinExistence type="predicted"/>
<name>A0A246FGL6_9BACT</name>
<protein>
    <submittedName>
        <fullName evidence="1">Uncharacterized protein</fullName>
    </submittedName>
</protein>